<feature type="repeat" description="ANK" evidence="1">
    <location>
        <begin position="203"/>
        <end position="225"/>
    </location>
</feature>
<reference evidence="4 5" key="1">
    <citation type="journal article" date="2013" name="Proc. Natl. Acad. Sci. U.S.A.">
        <title>Fine-scale variation in meiotic recombination in Mimulus inferred from population shotgun sequencing.</title>
        <authorList>
            <person name="Hellsten U."/>
            <person name="Wright K.M."/>
            <person name="Jenkins J."/>
            <person name="Shu S."/>
            <person name="Yuan Y."/>
            <person name="Wessler S.R."/>
            <person name="Schmutz J."/>
            <person name="Willis J.H."/>
            <person name="Rokhsar D.S."/>
        </authorList>
    </citation>
    <scope>NUCLEOTIDE SEQUENCE [LARGE SCALE GENOMIC DNA]</scope>
    <source>
        <strain evidence="5">cv. DUN x IM62</strain>
    </source>
</reference>
<dbReference type="EMBL" id="KI632162">
    <property type="protein sequence ID" value="EYU23464.1"/>
    <property type="molecule type" value="Genomic_DNA"/>
</dbReference>
<feature type="domain" description="PGG" evidence="3">
    <location>
        <begin position="300"/>
        <end position="377"/>
    </location>
</feature>
<dbReference type="Proteomes" id="UP000030748">
    <property type="component" value="Unassembled WGS sequence"/>
</dbReference>
<keyword evidence="2" id="KW-1133">Transmembrane helix</keyword>
<dbReference type="Pfam" id="PF00023">
    <property type="entry name" value="Ank"/>
    <property type="match status" value="1"/>
</dbReference>
<proteinExistence type="predicted"/>
<dbReference type="Pfam" id="PF13962">
    <property type="entry name" value="PGG"/>
    <property type="match status" value="1"/>
</dbReference>
<feature type="transmembrane region" description="Helical" evidence="2">
    <location>
        <begin position="356"/>
        <end position="376"/>
    </location>
</feature>
<dbReference type="PROSITE" id="PS50088">
    <property type="entry name" value="ANK_REPEAT"/>
    <property type="match status" value="1"/>
</dbReference>
<dbReference type="PANTHER" id="PTHR24128:SF24">
    <property type="entry name" value="ANKYRIN REPEAT PROTEIN"/>
    <property type="match status" value="1"/>
</dbReference>
<name>A0A022Q793_ERYGU</name>
<dbReference type="Gene3D" id="1.25.40.20">
    <property type="entry name" value="Ankyrin repeat-containing domain"/>
    <property type="match status" value="1"/>
</dbReference>
<dbReference type="KEGG" id="egt:105973728"/>
<dbReference type="OMA" id="SYATIFP"/>
<evidence type="ECO:0000259" key="3">
    <source>
        <dbReference type="Pfam" id="PF13962"/>
    </source>
</evidence>
<evidence type="ECO:0000256" key="1">
    <source>
        <dbReference type="PROSITE-ProRule" id="PRU00023"/>
    </source>
</evidence>
<keyword evidence="2" id="KW-0812">Transmembrane</keyword>
<sequence>MSESSDQTQENKPTYAMRELILYSSRGDNNNETSRLYSIIEQHPQILNEFDKDPFAQTPLHAAAGSGQTRLAIELLNLMPSFGRKLNPQGFSPLHLALIGRHHRTALAILRFDKELVRVKGKDGNTPLHCAAGQCVKGCDGDDLEVLASFLLECPDSVKELNNRFQSVVHVVMGIDNCAAVRLVLNWVVRVAREAVLGWKDEDGNTPLHLAVQHGCQEGLKIMVRIAHINKRNSEMKTPLDIAEETASVSMAKVLKAAGAKRGNHLRRKTTAAGYMHSPTNILESGLRSFCFMLRDLTLDMRNVVLVVAVLIATASYTAVLQPPGGVSQADAGGTASNATAAAAGKMVMTKEDYELFVPAATAAFTLSVVMIIFVLHGRPYNLILHGSLIFLAYSYLAAMRFMSPEEDRAVAKFTFILSWTVIVAAFALKIMYYFAKALFEDSWWLPSCTVVVSNFCHRVGGRTTQDGISFLKKLRKQCKLILPSGKYF</sequence>
<dbReference type="PhylomeDB" id="A0A022Q793"/>
<keyword evidence="1" id="KW-0040">ANK repeat</keyword>
<dbReference type="InterPro" id="IPR036770">
    <property type="entry name" value="Ankyrin_rpt-contain_sf"/>
</dbReference>
<evidence type="ECO:0000256" key="2">
    <source>
        <dbReference type="SAM" id="Phobius"/>
    </source>
</evidence>
<organism evidence="4 5">
    <name type="scientific">Erythranthe guttata</name>
    <name type="common">Yellow monkey flower</name>
    <name type="synonym">Mimulus guttatus</name>
    <dbReference type="NCBI Taxonomy" id="4155"/>
    <lineage>
        <taxon>Eukaryota</taxon>
        <taxon>Viridiplantae</taxon>
        <taxon>Streptophyta</taxon>
        <taxon>Embryophyta</taxon>
        <taxon>Tracheophyta</taxon>
        <taxon>Spermatophyta</taxon>
        <taxon>Magnoliopsida</taxon>
        <taxon>eudicotyledons</taxon>
        <taxon>Gunneridae</taxon>
        <taxon>Pentapetalae</taxon>
        <taxon>asterids</taxon>
        <taxon>lamiids</taxon>
        <taxon>Lamiales</taxon>
        <taxon>Phrymaceae</taxon>
        <taxon>Erythranthe</taxon>
    </lineage>
</organism>
<dbReference type="SMART" id="SM00248">
    <property type="entry name" value="ANK"/>
    <property type="match status" value="5"/>
</dbReference>
<dbReference type="PROSITE" id="PS50297">
    <property type="entry name" value="ANK_REP_REGION"/>
    <property type="match status" value="1"/>
</dbReference>
<evidence type="ECO:0000313" key="5">
    <source>
        <dbReference type="Proteomes" id="UP000030748"/>
    </source>
</evidence>
<keyword evidence="2" id="KW-0472">Membrane</keyword>
<feature type="transmembrane region" description="Helical" evidence="2">
    <location>
        <begin position="414"/>
        <end position="436"/>
    </location>
</feature>
<dbReference type="AlphaFoldDB" id="A0A022Q793"/>
<dbReference type="InterPro" id="IPR026961">
    <property type="entry name" value="PGG_dom"/>
</dbReference>
<dbReference type="PANTHER" id="PTHR24128">
    <property type="entry name" value="HOMEOBOX PROTEIN WARIAI"/>
    <property type="match status" value="1"/>
</dbReference>
<keyword evidence="5" id="KW-1185">Reference proteome</keyword>
<evidence type="ECO:0000313" key="4">
    <source>
        <dbReference type="EMBL" id="EYU23464.1"/>
    </source>
</evidence>
<feature type="transmembrane region" description="Helical" evidence="2">
    <location>
        <begin position="303"/>
        <end position="321"/>
    </location>
</feature>
<dbReference type="STRING" id="4155.A0A022Q793"/>
<dbReference type="InterPro" id="IPR002110">
    <property type="entry name" value="Ankyrin_rpt"/>
</dbReference>
<dbReference type="eggNOG" id="KOG0504">
    <property type="taxonomic scope" value="Eukaryota"/>
</dbReference>
<gene>
    <name evidence="4" type="ORF">MIMGU_mgv1a005322mg</name>
</gene>
<accession>A0A022Q793</accession>
<feature type="transmembrane region" description="Helical" evidence="2">
    <location>
        <begin position="383"/>
        <end position="402"/>
    </location>
</feature>
<protein>
    <recommendedName>
        <fullName evidence="3">PGG domain-containing protein</fullName>
    </recommendedName>
</protein>
<dbReference type="SUPFAM" id="SSF48403">
    <property type="entry name" value="Ankyrin repeat"/>
    <property type="match status" value="1"/>
</dbReference>
<dbReference type="OrthoDB" id="909233at2759"/>